<dbReference type="InterPro" id="IPR000123">
    <property type="entry name" value="Reverse_transcriptase_msDNA"/>
</dbReference>
<organism evidence="11 12">
    <name type="scientific">Pseudonocardia broussonetiae</name>
    <dbReference type="NCBI Taxonomy" id="2736640"/>
    <lineage>
        <taxon>Bacteria</taxon>
        <taxon>Bacillati</taxon>
        <taxon>Actinomycetota</taxon>
        <taxon>Actinomycetes</taxon>
        <taxon>Pseudonocardiales</taxon>
        <taxon>Pseudonocardiaceae</taxon>
        <taxon>Pseudonocardia</taxon>
    </lineage>
</organism>
<evidence type="ECO:0000256" key="7">
    <source>
        <dbReference type="ARBA" id="ARBA00023118"/>
    </source>
</evidence>
<evidence type="ECO:0000256" key="3">
    <source>
        <dbReference type="ARBA" id="ARBA00022695"/>
    </source>
</evidence>
<dbReference type="PANTHER" id="PTHR34047:SF7">
    <property type="entry name" value="RNA-DIRECTED DNA POLYMERASE"/>
    <property type="match status" value="1"/>
</dbReference>
<keyword evidence="2" id="KW-0808">Transferase</keyword>
<dbReference type="Pfam" id="PF00078">
    <property type="entry name" value="RVT_1"/>
    <property type="match status" value="1"/>
</dbReference>
<dbReference type="GO" id="GO:0051607">
    <property type="term" value="P:defense response to virus"/>
    <property type="evidence" value="ECO:0007669"/>
    <property type="project" value="UniProtKB-KW"/>
</dbReference>
<evidence type="ECO:0000256" key="8">
    <source>
        <dbReference type="ARBA" id="ARBA00034120"/>
    </source>
</evidence>
<keyword evidence="12" id="KW-1185">Reference proteome</keyword>
<evidence type="ECO:0000313" key="12">
    <source>
        <dbReference type="Proteomes" id="UP000505377"/>
    </source>
</evidence>
<keyword evidence="6 11" id="KW-0695">RNA-directed DNA polymerase</keyword>
<evidence type="ECO:0000256" key="4">
    <source>
        <dbReference type="ARBA" id="ARBA00022723"/>
    </source>
</evidence>
<dbReference type="InterPro" id="IPR043502">
    <property type="entry name" value="DNA/RNA_pol_sf"/>
</dbReference>
<evidence type="ECO:0000256" key="1">
    <source>
        <dbReference type="ARBA" id="ARBA00012493"/>
    </source>
</evidence>
<gene>
    <name evidence="11" type="ORF">HOP40_08820</name>
</gene>
<accession>A0A6M6JTC7</accession>
<sequence length="400" mass="43136">MAGCRGWGGPDEVGDVVAALLARWSRAPAGRPERVGAQVAALLAARPRRRHVVPESPPSDVAWRWPVEPWTGLDALARGLDLRTGELDWFADRGGWLHRTPDGPLHHYRRRWTTSRSGTPRLLETPAPRLAELQRRVGRRVLARIPVHDAAHGFVRGRSPHTLAAEHTGAATVVRLDLEGFFAHVSGARVAGLLRAAGYPDAVASALAGLLVTSTPAPVRRAAPAGGDVGARRRLLDRLAHPHLPQGAPTSPAVANLLAHTLDRRLHGLAGALGARYGRYADDLVFSGDRLPAHGLVARVTAIAAEEGFRVRPDKTRIAPAHHRQRVTGLVVNAHPAVARTDYDALRALLHNCARTGPEAQNRAGHPAFRDHLLGRIAWAGAGHPARAARLRALFDAVRW</sequence>
<evidence type="ECO:0000256" key="9">
    <source>
        <dbReference type="ARBA" id="ARBA00048173"/>
    </source>
</evidence>
<dbReference type="GO" id="GO:0003964">
    <property type="term" value="F:RNA-directed DNA polymerase activity"/>
    <property type="evidence" value="ECO:0007669"/>
    <property type="project" value="UniProtKB-KW"/>
</dbReference>
<protein>
    <recommendedName>
        <fullName evidence="1">RNA-directed DNA polymerase</fullName>
        <ecNumber evidence="1">2.7.7.49</ecNumber>
    </recommendedName>
</protein>
<feature type="domain" description="Reverse transcriptase" evidence="10">
    <location>
        <begin position="135"/>
        <end position="320"/>
    </location>
</feature>
<dbReference type="GO" id="GO:0003723">
    <property type="term" value="F:RNA binding"/>
    <property type="evidence" value="ECO:0007669"/>
    <property type="project" value="InterPro"/>
</dbReference>
<keyword evidence="4" id="KW-0479">Metal-binding</keyword>
<evidence type="ECO:0000256" key="5">
    <source>
        <dbReference type="ARBA" id="ARBA00022842"/>
    </source>
</evidence>
<dbReference type="InterPro" id="IPR051083">
    <property type="entry name" value="GrpII_Intron_Splice-Mob/Def"/>
</dbReference>
<evidence type="ECO:0000256" key="6">
    <source>
        <dbReference type="ARBA" id="ARBA00022918"/>
    </source>
</evidence>
<keyword evidence="7" id="KW-0051">Antiviral defense</keyword>
<reference evidence="11 12" key="1">
    <citation type="submission" date="2020-05" db="EMBL/GenBank/DDBJ databases">
        <authorList>
            <person name="Mo P."/>
        </authorList>
    </citation>
    <scope>NUCLEOTIDE SEQUENCE [LARGE SCALE GENOMIC DNA]</scope>
    <source>
        <strain evidence="11 12">Gen01</strain>
    </source>
</reference>
<dbReference type="GO" id="GO:0046872">
    <property type="term" value="F:metal ion binding"/>
    <property type="evidence" value="ECO:0007669"/>
    <property type="project" value="UniProtKB-KW"/>
</dbReference>
<dbReference type="PANTHER" id="PTHR34047">
    <property type="entry name" value="NUCLEAR INTRON MATURASE 1, MITOCHONDRIAL-RELATED"/>
    <property type="match status" value="1"/>
</dbReference>
<keyword evidence="5" id="KW-0460">Magnesium</keyword>
<evidence type="ECO:0000256" key="2">
    <source>
        <dbReference type="ARBA" id="ARBA00022679"/>
    </source>
</evidence>
<dbReference type="KEGG" id="pbro:HOP40_08820"/>
<dbReference type="EMBL" id="CP053564">
    <property type="protein sequence ID" value="QJY50493.1"/>
    <property type="molecule type" value="Genomic_DNA"/>
</dbReference>
<dbReference type="PRINTS" id="PR00866">
    <property type="entry name" value="RNADNAPOLMS"/>
</dbReference>
<evidence type="ECO:0000259" key="10">
    <source>
        <dbReference type="Pfam" id="PF00078"/>
    </source>
</evidence>
<dbReference type="SUPFAM" id="SSF56672">
    <property type="entry name" value="DNA/RNA polymerases"/>
    <property type="match status" value="1"/>
</dbReference>
<evidence type="ECO:0000313" key="11">
    <source>
        <dbReference type="EMBL" id="QJY50493.1"/>
    </source>
</evidence>
<keyword evidence="3" id="KW-0548">Nucleotidyltransferase</keyword>
<dbReference type="EC" id="2.7.7.49" evidence="1"/>
<proteinExistence type="inferred from homology"/>
<comment type="catalytic activity">
    <reaction evidence="9">
        <text>DNA(n) + a 2'-deoxyribonucleoside 5'-triphosphate = DNA(n+1) + diphosphate</text>
        <dbReference type="Rhea" id="RHEA:22508"/>
        <dbReference type="Rhea" id="RHEA-COMP:17339"/>
        <dbReference type="Rhea" id="RHEA-COMP:17340"/>
        <dbReference type="ChEBI" id="CHEBI:33019"/>
        <dbReference type="ChEBI" id="CHEBI:61560"/>
        <dbReference type="ChEBI" id="CHEBI:173112"/>
        <dbReference type="EC" id="2.7.7.49"/>
    </reaction>
</comment>
<dbReference type="Proteomes" id="UP000505377">
    <property type="component" value="Chromosome"/>
</dbReference>
<dbReference type="CDD" id="cd03487">
    <property type="entry name" value="RT_Bac_retron_II"/>
    <property type="match status" value="1"/>
</dbReference>
<dbReference type="InterPro" id="IPR000477">
    <property type="entry name" value="RT_dom"/>
</dbReference>
<name>A0A6M6JTC7_9PSEU</name>
<dbReference type="AlphaFoldDB" id="A0A6M6JTC7"/>
<comment type="similarity">
    <text evidence="8">Belongs to the bacterial reverse transcriptase family.</text>
</comment>